<evidence type="ECO:0000313" key="3">
    <source>
        <dbReference type="Proteomes" id="UP000507470"/>
    </source>
</evidence>
<protein>
    <recommendedName>
        <fullName evidence="1">Tc1-like transposase DDE domain-containing protein</fullName>
    </recommendedName>
</protein>
<dbReference type="EMBL" id="CACVKT020004018">
    <property type="protein sequence ID" value="CAC5387646.1"/>
    <property type="molecule type" value="Genomic_DNA"/>
</dbReference>
<reference evidence="2 3" key="1">
    <citation type="submission" date="2020-06" db="EMBL/GenBank/DDBJ databases">
        <authorList>
            <person name="Li R."/>
            <person name="Bekaert M."/>
        </authorList>
    </citation>
    <scope>NUCLEOTIDE SEQUENCE [LARGE SCALE GENOMIC DNA]</scope>
    <source>
        <strain evidence="3">wild</strain>
    </source>
</reference>
<dbReference type="InterPro" id="IPR036397">
    <property type="entry name" value="RNaseH_sf"/>
</dbReference>
<dbReference type="AlphaFoldDB" id="A0A6J8BW15"/>
<dbReference type="InterPro" id="IPR038717">
    <property type="entry name" value="Tc1-like_DDE_dom"/>
</dbReference>
<dbReference type="OrthoDB" id="10006939at2759"/>
<evidence type="ECO:0000313" key="2">
    <source>
        <dbReference type="EMBL" id="CAC5387646.1"/>
    </source>
</evidence>
<organism evidence="2 3">
    <name type="scientific">Mytilus coruscus</name>
    <name type="common">Sea mussel</name>
    <dbReference type="NCBI Taxonomy" id="42192"/>
    <lineage>
        <taxon>Eukaryota</taxon>
        <taxon>Metazoa</taxon>
        <taxon>Spiralia</taxon>
        <taxon>Lophotrochozoa</taxon>
        <taxon>Mollusca</taxon>
        <taxon>Bivalvia</taxon>
        <taxon>Autobranchia</taxon>
        <taxon>Pteriomorphia</taxon>
        <taxon>Mytilida</taxon>
        <taxon>Mytiloidea</taxon>
        <taxon>Mytilidae</taxon>
        <taxon>Mytilinae</taxon>
        <taxon>Mytilus</taxon>
    </lineage>
</organism>
<dbReference type="Proteomes" id="UP000507470">
    <property type="component" value="Unassembled WGS sequence"/>
</dbReference>
<dbReference type="Pfam" id="PF13358">
    <property type="entry name" value="DDE_3"/>
    <property type="match status" value="1"/>
</dbReference>
<gene>
    <name evidence="2" type="ORF">MCOR_22947</name>
</gene>
<sequence>MNTYAKERIIVHYHALLKARGFFYGIYSKIATLLLRENIVRDRYFVRRTVKTFVSCGKIYRDNKGRPNRISGNQHIRSRIDNYMKESDEMTTKSVQSRLSREGHDISLTTICTIRQRLGWTLKGTRYCQMIRHANKPKRVQWVQDNNNDRFEDVIWSDETSVWLEQHAKRCYRKKGVTPKKKPKPKYPLKLHVWAGISRRGPTKNKLSSRSSQIPILITTDSRSPQIQDNDPKHRSRKAQKFFEDNNINWWKTPAESPDLNPIENMWHEMKEYIRIQIKPVNERELTNGILRFWGTVTVAKCNAYINHLQKVMPEVIRANGNASGY</sequence>
<accession>A0A6J8BW15</accession>
<dbReference type="PANTHER" id="PTHR23022">
    <property type="entry name" value="TRANSPOSABLE ELEMENT-RELATED"/>
    <property type="match status" value="1"/>
</dbReference>
<dbReference type="Gene3D" id="3.30.420.10">
    <property type="entry name" value="Ribonuclease H-like superfamily/Ribonuclease H"/>
    <property type="match status" value="1"/>
</dbReference>
<keyword evidence="3" id="KW-1185">Reference proteome</keyword>
<dbReference type="InterPro" id="IPR052338">
    <property type="entry name" value="Transposase_5"/>
</dbReference>
<dbReference type="PANTHER" id="PTHR23022:SF135">
    <property type="entry name" value="SI:DKEY-77F5.3"/>
    <property type="match status" value="1"/>
</dbReference>
<evidence type="ECO:0000259" key="1">
    <source>
        <dbReference type="Pfam" id="PF13358"/>
    </source>
</evidence>
<proteinExistence type="predicted"/>
<dbReference type="GO" id="GO:0003676">
    <property type="term" value="F:nucleic acid binding"/>
    <property type="evidence" value="ECO:0007669"/>
    <property type="project" value="InterPro"/>
</dbReference>
<feature type="domain" description="Tc1-like transposase DDE" evidence="1">
    <location>
        <begin position="153"/>
        <end position="276"/>
    </location>
</feature>
<name>A0A6J8BW15_MYTCO</name>